<dbReference type="PROSITE" id="PS00107">
    <property type="entry name" value="PROTEIN_KINASE_ATP"/>
    <property type="match status" value="1"/>
</dbReference>
<feature type="region of interest" description="Disordered" evidence="6">
    <location>
        <begin position="300"/>
        <end position="326"/>
    </location>
</feature>
<proteinExistence type="predicted"/>
<dbReference type="Pfam" id="PF14219">
    <property type="entry name" value="DUF4328"/>
    <property type="match status" value="1"/>
</dbReference>
<evidence type="ECO:0000256" key="6">
    <source>
        <dbReference type="SAM" id="MobiDB-lite"/>
    </source>
</evidence>
<feature type="compositionally biased region" description="Pro residues" evidence="6">
    <location>
        <begin position="348"/>
        <end position="387"/>
    </location>
</feature>
<feature type="binding site" evidence="5">
    <location>
        <position position="43"/>
    </location>
    <ligand>
        <name>ATP</name>
        <dbReference type="ChEBI" id="CHEBI:30616"/>
    </ligand>
</feature>
<dbReference type="SMART" id="SM00220">
    <property type="entry name" value="S_TKc"/>
    <property type="match status" value="1"/>
</dbReference>
<name>A0ABU2S829_9ACTN</name>
<keyword evidence="7" id="KW-1133">Transmembrane helix</keyword>
<evidence type="ECO:0000313" key="9">
    <source>
        <dbReference type="EMBL" id="MDT0445093.1"/>
    </source>
</evidence>
<dbReference type="SUPFAM" id="SSF56112">
    <property type="entry name" value="Protein kinase-like (PK-like)"/>
    <property type="match status" value="1"/>
</dbReference>
<feature type="transmembrane region" description="Helical" evidence="7">
    <location>
        <begin position="526"/>
        <end position="547"/>
    </location>
</feature>
<dbReference type="InterPro" id="IPR017441">
    <property type="entry name" value="Protein_kinase_ATP_BS"/>
</dbReference>
<evidence type="ECO:0000256" key="2">
    <source>
        <dbReference type="ARBA" id="ARBA00022741"/>
    </source>
</evidence>
<evidence type="ECO:0000259" key="8">
    <source>
        <dbReference type="PROSITE" id="PS50011"/>
    </source>
</evidence>
<feature type="region of interest" description="Disordered" evidence="6">
    <location>
        <begin position="340"/>
        <end position="391"/>
    </location>
</feature>
<reference evidence="10" key="1">
    <citation type="submission" date="2023-07" db="EMBL/GenBank/DDBJ databases">
        <title>30 novel species of actinomycetes from the DSMZ collection.</title>
        <authorList>
            <person name="Nouioui I."/>
        </authorList>
    </citation>
    <scope>NUCLEOTIDE SEQUENCE [LARGE SCALE GENOMIC DNA]</scope>
    <source>
        <strain evidence="10">DSM 41886</strain>
    </source>
</reference>
<evidence type="ECO:0000256" key="3">
    <source>
        <dbReference type="ARBA" id="ARBA00022777"/>
    </source>
</evidence>
<evidence type="ECO:0000256" key="1">
    <source>
        <dbReference type="ARBA" id="ARBA00022679"/>
    </source>
</evidence>
<evidence type="ECO:0000256" key="4">
    <source>
        <dbReference type="ARBA" id="ARBA00022840"/>
    </source>
</evidence>
<dbReference type="RefSeq" id="WP_311619320.1">
    <property type="nucleotide sequence ID" value="NZ_JAVREV010000012.1"/>
</dbReference>
<dbReference type="Pfam" id="PF00069">
    <property type="entry name" value="Pkinase"/>
    <property type="match status" value="1"/>
</dbReference>
<keyword evidence="1" id="KW-0808">Transferase</keyword>
<dbReference type="CDD" id="cd14014">
    <property type="entry name" value="STKc_PknB_like"/>
    <property type="match status" value="1"/>
</dbReference>
<sequence length="601" mass="64196">MRPLEPEDPQAIGGYRLLGRLGEGGMGQVYLARSQRGRTVAVKTIQPALARERAFRERFAQEIATARRVGGEWTAPVLDADTEGRVPWVATGYIAGPTLHRVVAEDYGPLPERSLTFLARGLVLALRDIHTTGLVHRDLKPSNVMVTIEGPRVIDFGIARALDAVTSGGLTRTGAVIGSPGFMSPEQVRGARLTTASDIFCLGAVLAYAATGRLPFGTADSGGHALMFRIVEEEPALDGIPDALLGLVGDCLDKDPERRPGVPELLERTGTAAVAEPWLPAEVLAQLGRHAVALLDSEDPAAAAGPPAPPAAPPRPGGAPARTTAGAAAAHPLTYAAPAHAPGAVPVRTPPPAHAPGAHTPPPWRTPPPPGHAWPAPGPAVPQGPPPEPRRASALANALTWLFAVMALFVVVTLVVHLQLLGDLREERKADPYLLFSSVADAAEGSKTTLDVLTTLVGLLHIAIFVVWLIWFRRMRCNAEAFAPGRIRYRPNRAVIFWFVPFANLVLPKQIADDIWRASHPLPHPAVGLVNTWWTLLLGWIVYGVVVSGDPWHEADDWDEAVTRGNLGAVEQVLCLAAALAAVVFLRRLTTMQHNRLTGPR</sequence>
<keyword evidence="7" id="KW-0472">Membrane</keyword>
<dbReference type="PANTHER" id="PTHR43289:SF34">
    <property type="entry name" value="SERINE_THREONINE-PROTEIN KINASE YBDM-RELATED"/>
    <property type="match status" value="1"/>
</dbReference>
<feature type="transmembrane region" description="Helical" evidence="7">
    <location>
        <begin position="398"/>
        <end position="420"/>
    </location>
</feature>
<dbReference type="InterPro" id="IPR000719">
    <property type="entry name" value="Prot_kinase_dom"/>
</dbReference>
<dbReference type="InterPro" id="IPR011009">
    <property type="entry name" value="Kinase-like_dom_sf"/>
</dbReference>
<keyword evidence="4 5" id="KW-0067">ATP-binding</keyword>
<keyword evidence="3" id="KW-0418">Kinase</keyword>
<evidence type="ECO:0000256" key="5">
    <source>
        <dbReference type="PROSITE-ProRule" id="PRU10141"/>
    </source>
</evidence>
<dbReference type="Proteomes" id="UP001183615">
    <property type="component" value="Unassembled WGS sequence"/>
</dbReference>
<gene>
    <name evidence="9" type="ORF">RM779_21165</name>
</gene>
<dbReference type="EMBL" id="JAVREV010000012">
    <property type="protein sequence ID" value="MDT0445093.1"/>
    <property type="molecule type" value="Genomic_DNA"/>
</dbReference>
<feature type="compositionally biased region" description="Pro residues" evidence="6">
    <location>
        <begin position="306"/>
        <end position="317"/>
    </location>
</feature>
<dbReference type="Gene3D" id="1.10.510.10">
    <property type="entry name" value="Transferase(Phosphotransferase) domain 1"/>
    <property type="match status" value="1"/>
</dbReference>
<dbReference type="InterPro" id="IPR008271">
    <property type="entry name" value="Ser/Thr_kinase_AS"/>
</dbReference>
<evidence type="ECO:0000256" key="7">
    <source>
        <dbReference type="SAM" id="Phobius"/>
    </source>
</evidence>
<feature type="domain" description="Protein kinase" evidence="8">
    <location>
        <begin position="15"/>
        <end position="279"/>
    </location>
</feature>
<evidence type="ECO:0000313" key="10">
    <source>
        <dbReference type="Proteomes" id="UP001183615"/>
    </source>
</evidence>
<dbReference type="PROSITE" id="PS00108">
    <property type="entry name" value="PROTEIN_KINASE_ST"/>
    <property type="match status" value="1"/>
</dbReference>
<dbReference type="PANTHER" id="PTHR43289">
    <property type="entry name" value="MITOGEN-ACTIVATED PROTEIN KINASE KINASE KINASE 20-RELATED"/>
    <property type="match status" value="1"/>
</dbReference>
<keyword evidence="7" id="KW-0812">Transmembrane</keyword>
<protein>
    <submittedName>
        <fullName evidence="9">DUF4328 domain-containing protein</fullName>
    </submittedName>
</protein>
<accession>A0ABU2S829</accession>
<keyword evidence="10" id="KW-1185">Reference proteome</keyword>
<organism evidence="9 10">
    <name type="scientific">Streptomyces johnsoniae</name>
    <dbReference type="NCBI Taxonomy" id="3075532"/>
    <lineage>
        <taxon>Bacteria</taxon>
        <taxon>Bacillati</taxon>
        <taxon>Actinomycetota</taxon>
        <taxon>Actinomycetes</taxon>
        <taxon>Kitasatosporales</taxon>
        <taxon>Streptomycetaceae</taxon>
        <taxon>Streptomyces</taxon>
    </lineage>
</organism>
<dbReference type="Gene3D" id="3.30.200.20">
    <property type="entry name" value="Phosphorylase Kinase, domain 1"/>
    <property type="match status" value="1"/>
</dbReference>
<comment type="caution">
    <text evidence="9">The sequence shown here is derived from an EMBL/GenBank/DDBJ whole genome shotgun (WGS) entry which is preliminary data.</text>
</comment>
<keyword evidence="2 5" id="KW-0547">Nucleotide-binding</keyword>
<feature type="transmembrane region" description="Helical" evidence="7">
    <location>
        <begin position="452"/>
        <end position="472"/>
    </location>
</feature>
<feature type="transmembrane region" description="Helical" evidence="7">
    <location>
        <begin position="567"/>
        <end position="586"/>
    </location>
</feature>
<dbReference type="InterPro" id="IPR025565">
    <property type="entry name" value="DUF4328"/>
</dbReference>
<dbReference type="PROSITE" id="PS50011">
    <property type="entry name" value="PROTEIN_KINASE_DOM"/>
    <property type="match status" value="1"/>
</dbReference>